<dbReference type="Proteomes" id="UP001218188">
    <property type="component" value="Unassembled WGS sequence"/>
</dbReference>
<accession>A0AAD6WQW6</accession>
<evidence type="ECO:0000313" key="2">
    <source>
        <dbReference type="Proteomes" id="UP001218188"/>
    </source>
</evidence>
<proteinExistence type="predicted"/>
<name>A0AAD6WQW6_9AGAR</name>
<gene>
    <name evidence="1" type="ORF">C8F04DRAFT_1195154</name>
</gene>
<evidence type="ECO:0000313" key="1">
    <source>
        <dbReference type="EMBL" id="KAJ7021755.1"/>
    </source>
</evidence>
<reference evidence="1" key="1">
    <citation type="submission" date="2023-03" db="EMBL/GenBank/DDBJ databases">
        <title>Massive genome expansion in bonnet fungi (Mycena s.s.) driven by repeated elements and novel gene families across ecological guilds.</title>
        <authorList>
            <consortium name="Lawrence Berkeley National Laboratory"/>
            <person name="Harder C.B."/>
            <person name="Miyauchi S."/>
            <person name="Viragh M."/>
            <person name="Kuo A."/>
            <person name="Thoen E."/>
            <person name="Andreopoulos B."/>
            <person name="Lu D."/>
            <person name="Skrede I."/>
            <person name="Drula E."/>
            <person name="Henrissat B."/>
            <person name="Morin E."/>
            <person name="Kohler A."/>
            <person name="Barry K."/>
            <person name="LaButti K."/>
            <person name="Morin E."/>
            <person name="Salamov A."/>
            <person name="Lipzen A."/>
            <person name="Mereny Z."/>
            <person name="Hegedus B."/>
            <person name="Baldrian P."/>
            <person name="Stursova M."/>
            <person name="Weitz H."/>
            <person name="Taylor A."/>
            <person name="Grigoriev I.V."/>
            <person name="Nagy L.G."/>
            <person name="Martin F."/>
            <person name="Kauserud H."/>
        </authorList>
    </citation>
    <scope>NUCLEOTIDE SEQUENCE</scope>
    <source>
        <strain evidence="1">CBHHK200</strain>
    </source>
</reference>
<comment type="caution">
    <text evidence="1">The sequence shown here is derived from an EMBL/GenBank/DDBJ whole genome shotgun (WGS) entry which is preliminary data.</text>
</comment>
<dbReference type="EMBL" id="JARJCM010000224">
    <property type="protein sequence ID" value="KAJ7021755.1"/>
    <property type="molecule type" value="Genomic_DNA"/>
</dbReference>
<sequence>MSVLEAGARSPDSVAYYCRLKRRYRGVEAPPALHEWAKSIHRPDQGHISPFPLTPLLHLSARWCKPRSSRIQARTSPLYSRQWMLEKAMAKGARVDILSGDSELGATPQMPVALVFLTDPEEALCVSDNDGANCNAELPTVSAFSSSLDQYPPVSLPPGSLHSAFLPSAPASAPHSLCSRLAHPATRAISYYNGIVLVWEEI</sequence>
<dbReference type="AlphaFoldDB" id="A0AAD6WQW6"/>
<keyword evidence="2" id="KW-1185">Reference proteome</keyword>
<organism evidence="1 2">
    <name type="scientific">Mycena alexandri</name>
    <dbReference type="NCBI Taxonomy" id="1745969"/>
    <lineage>
        <taxon>Eukaryota</taxon>
        <taxon>Fungi</taxon>
        <taxon>Dikarya</taxon>
        <taxon>Basidiomycota</taxon>
        <taxon>Agaricomycotina</taxon>
        <taxon>Agaricomycetes</taxon>
        <taxon>Agaricomycetidae</taxon>
        <taxon>Agaricales</taxon>
        <taxon>Marasmiineae</taxon>
        <taxon>Mycenaceae</taxon>
        <taxon>Mycena</taxon>
    </lineage>
</organism>
<protein>
    <submittedName>
        <fullName evidence="1">Uncharacterized protein</fullName>
    </submittedName>
</protein>